<dbReference type="NCBIfam" id="NF002377">
    <property type="entry name" value="PRK01371.1-4"/>
    <property type="match status" value="1"/>
</dbReference>
<dbReference type="PANTHER" id="PTHR33162:SF1">
    <property type="entry name" value="SEC-INDEPENDENT PROTEIN TRANSLOCASE PROTEIN TATA, CHLOROPLASTIC"/>
    <property type="match status" value="1"/>
</dbReference>
<dbReference type="KEGG" id="mik:FOE78_19630"/>
<dbReference type="Gene3D" id="1.20.5.3310">
    <property type="match status" value="1"/>
</dbReference>
<evidence type="ECO:0000256" key="6">
    <source>
        <dbReference type="ARBA" id="ARBA00022989"/>
    </source>
</evidence>
<gene>
    <name evidence="9 11" type="primary">tatB</name>
    <name evidence="11" type="ORF">FOE78_19630</name>
</gene>
<evidence type="ECO:0000313" key="12">
    <source>
        <dbReference type="Proteomes" id="UP000319263"/>
    </source>
</evidence>
<dbReference type="Proteomes" id="UP000319263">
    <property type="component" value="Chromosome"/>
</dbReference>
<dbReference type="EMBL" id="CP041692">
    <property type="protein sequence ID" value="QDP97823.1"/>
    <property type="molecule type" value="Genomic_DNA"/>
</dbReference>
<evidence type="ECO:0000256" key="10">
    <source>
        <dbReference type="SAM" id="Phobius"/>
    </source>
</evidence>
<organism evidence="11 12">
    <name type="scientific">Microlunatus elymi</name>
    <dbReference type="NCBI Taxonomy" id="2596828"/>
    <lineage>
        <taxon>Bacteria</taxon>
        <taxon>Bacillati</taxon>
        <taxon>Actinomycetota</taxon>
        <taxon>Actinomycetes</taxon>
        <taxon>Propionibacteriales</taxon>
        <taxon>Propionibacteriaceae</taxon>
        <taxon>Microlunatus</taxon>
    </lineage>
</organism>
<keyword evidence="12" id="KW-1185">Reference proteome</keyword>
<dbReference type="RefSeq" id="WP_143987777.1">
    <property type="nucleotide sequence ID" value="NZ_CP041692.1"/>
</dbReference>
<evidence type="ECO:0000256" key="8">
    <source>
        <dbReference type="ARBA" id="ARBA00023136"/>
    </source>
</evidence>
<dbReference type="GO" id="GO:0043953">
    <property type="term" value="P:protein transport by the Tat complex"/>
    <property type="evidence" value="ECO:0007669"/>
    <property type="project" value="UniProtKB-UniRule"/>
</dbReference>
<keyword evidence="4 9" id="KW-0812">Transmembrane</keyword>
<evidence type="ECO:0000256" key="4">
    <source>
        <dbReference type="ARBA" id="ARBA00022692"/>
    </source>
</evidence>
<comment type="similarity">
    <text evidence="9">Belongs to the TatB family.</text>
</comment>
<feature type="transmembrane region" description="Helical" evidence="10">
    <location>
        <begin position="6"/>
        <end position="22"/>
    </location>
</feature>
<dbReference type="GO" id="GO:0008320">
    <property type="term" value="F:protein transmembrane transporter activity"/>
    <property type="evidence" value="ECO:0007669"/>
    <property type="project" value="UniProtKB-UniRule"/>
</dbReference>
<dbReference type="InterPro" id="IPR003369">
    <property type="entry name" value="TatA/B/E"/>
</dbReference>
<evidence type="ECO:0000256" key="1">
    <source>
        <dbReference type="ARBA" id="ARBA00004167"/>
    </source>
</evidence>
<dbReference type="NCBIfam" id="TIGR01410">
    <property type="entry name" value="tatB"/>
    <property type="match status" value="1"/>
</dbReference>
<evidence type="ECO:0000256" key="7">
    <source>
        <dbReference type="ARBA" id="ARBA00023010"/>
    </source>
</evidence>
<reference evidence="11 12" key="1">
    <citation type="submission" date="2019-07" db="EMBL/GenBank/DDBJ databases">
        <title>Microlunatus dokdonensis sp. nov. isolated from the rhizospheric soil of the wild plant Elymus tsukushiensis.</title>
        <authorList>
            <person name="Ghim S.-Y."/>
            <person name="Hwang Y.-J."/>
            <person name="Son J.-S."/>
            <person name="Shin J.-H."/>
        </authorList>
    </citation>
    <scope>NUCLEOTIDE SEQUENCE [LARGE SCALE GENOMIC DNA]</scope>
    <source>
        <strain evidence="11 12">KUDC0627</strain>
    </source>
</reference>
<dbReference type="OrthoDB" id="3267321at2"/>
<comment type="subunit">
    <text evidence="9">The Tat system comprises two distinct complexes: a TatABC complex, containing multiple copies of TatA, TatB and TatC subunits, and a separate TatA complex, containing only TatA subunits. Substrates initially bind to the TatABC complex, which probably triggers association of the separate TatA complex to form the active translocon.</text>
</comment>
<keyword evidence="3 9" id="KW-1003">Cell membrane</keyword>
<dbReference type="AlphaFoldDB" id="A0A516Q314"/>
<dbReference type="GO" id="GO:0033281">
    <property type="term" value="C:TAT protein transport complex"/>
    <property type="evidence" value="ECO:0007669"/>
    <property type="project" value="UniProtKB-UniRule"/>
</dbReference>
<comment type="function">
    <text evidence="9">Part of the twin-arginine translocation (Tat) system that transports large folded proteins containing a characteristic twin-arginine motif in their signal peptide across membranes. Together with TatC, TatB is part of a receptor directly interacting with Tat signal peptides. TatB may form an oligomeric binding site that transiently accommodates folded Tat precursor proteins before their translocation.</text>
</comment>
<dbReference type="Pfam" id="PF02416">
    <property type="entry name" value="TatA_B_E"/>
    <property type="match status" value="1"/>
</dbReference>
<accession>A0A516Q314</accession>
<evidence type="ECO:0000313" key="11">
    <source>
        <dbReference type="EMBL" id="QDP97823.1"/>
    </source>
</evidence>
<dbReference type="PRINTS" id="PR01506">
    <property type="entry name" value="TATBPROTEIN"/>
</dbReference>
<dbReference type="HAMAP" id="MF_00237">
    <property type="entry name" value="TatB"/>
    <property type="match status" value="1"/>
</dbReference>
<keyword evidence="6 9" id="KW-1133">Transmembrane helix</keyword>
<evidence type="ECO:0000256" key="5">
    <source>
        <dbReference type="ARBA" id="ARBA00022927"/>
    </source>
</evidence>
<keyword evidence="5 9" id="KW-0653">Protein transport</keyword>
<keyword evidence="7 9" id="KW-0811">Translocation</keyword>
<dbReference type="PANTHER" id="PTHR33162">
    <property type="entry name" value="SEC-INDEPENDENT PROTEIN TRANSLOCASE PROTEIN TATA, CHLOROPLASTIC"/>
    <property type="match status" value="1"/>
</dbReference>
<proteinExistence type="inferred from homology"/>
<evidence type="ECO:0000256" key="9">
    <source>
        <dbReference type="HAMAP-Rule" id="MF_00237"/>
    </source>
</evidence>
<keyword evidence="8 9" id="KW-0472">Membrane</keyword>
<dbReference type="InterPro" id="IPR018448">
    <property type="entry name" value="TatB"/>
</dbReference>
<keyword evidence="2 9" id="KW-0813">Transport</keyword>
<protein>
    <recommendedName>
        <fullName evidence="9">Sec-independent protein translocase protein TatB</fullName>
    </recommendedName>
</protein>
<evidence type="ECO:0000256" key="3">
    <source>
        <dbReference type="ARBA" id="ARBA00022475"/>
    </source>
</evidence>
<evidence type="ECO:0000256" key="2">
    <source>
        <dbReference type="ARBA" id="ARBA00022448"/>
    </source>
</evidence>
<sequence length="152" mass="16068">MLDIGAPEILVLAVIAVIVFGPEKLPQFARKAAKALRYVRQMAGSAQTQLKSELGTDFDDLDFRDLNPKTFVAKHLLGDIEPLANDMKDELKGLGSLGKDTVGEATAAINEAKSSARVTTRTSVSTRAGVTATMVPALEPVTAGTPFDPDAT</sequence>
<comment type="subcellular location">
    <subcellularLocation>
        <location evidence="9">Cell membrane</location>
        <topology evidence="9">Single-pass membrane protein</topology>
    </subcellularLocation>
    <subcellularLocation>
        <location evidence="1">Membrane</location>
        <topology evidence="1">Single-pass membrane protein</topology>
    </subcellularLocation>
</comment>
<name>A0A516Q314_9ACTN</name>